<evidence type="ECO:0000313" key="1">
    <source>
        <dbReference type="EMBL" id="CAB4319356.1"/>
    </source>
</evidence>
<dbReference type="AlphaFoldDB" id="A0A6J5XZK7"/>
<organism evidence="1 2">
    <name type="scientific">Prunus armeniaca</name>
    <name type="common">Apricot</name>
    <name type="synonym">Armeniaca vulgaris</name>
    <dbReference type="NCBI Taxonomy" id="36596"/>
    <lineage>
        <taxon>Eukaryota</taxon>
        <taxon>Viridiplantae</taxon>
        <taxon>Streptophyta</taxon>
        <taxon>Embryophyta</taxon>
        <taxon>Tracheophyta</taxon>
        <taxon>Spermatophyta</taxon>
        <taxon>Magnoliopsida</taxon>
        <taxon>eudicotyledons</taxon>
        <taxon>Gunneridae</taxon>
        <taxon>Pentapetalae</taxon>
        <taxon>rosids</taxon>
        <taxon>fabids</taxon>
        <taxon>Rosales</taxon>
        <taxon>Rosaceae</taxon>
        <taxon>Amygdaloideae</taxon>
        <taxon>Amygdaleae</taxon>
        <taxon>Prunus</taxon>
    </lineage>
</organism>
<protein>
    <submittedName>
        <fullName evidence="1">Uncharacterized protein</fullName>
    </submittedName>
</protein>
<name>A0A6J5XZK7_PRUAR</name>
<accession>A0A6J5XZK7</accession>
<keyword evidence="2" id="KW-1185">Reference proteome</keyword>
<dbReference type="EMBL" id="CAEKKB010000008">
    <property type="protein sequence ID" value="CAB4319356.1"/>
    <property type="molecule type" value="Genomic_DNA"/>
</dbReference>
<gene>
    <name evidence="1" type="ORF">ORAREDHAP_LOCUS46595</name>
</gene>
<proteinExistence type="predicted"/>
<evidence type="ECO:0000313" key="2">
    <source>
        <dbReference type="Proteomes" id="UP000507245"/>
    </source>
</evidence>
<sequence>MAHDLPLVDKAKHISASLVAYGSSHPRSCIVHLPIGAFVAVVAPLFENALDDKSQPNCSFGKAEGLPRSSPSGDSWLFPESLSCSLVGEVAVWVRGLPFLEYPAYASNHVFQTGQIKDSNRRPWITMASSKKDDISGWNTCISVR</sequence>
<reference evidence="2" key="1">
    <citation type="journal article" date="2020" name="Genome Biol.">
        <title>Gamete binning: chromosome-level and haplotype-resolved genome assembly enabled by high-throughput single-cell sequencing of gamete genomes.</title>
        <authorList>
            <person name="Campoy J.A."/>
            <person name="Sun H."/>
            <person name="Goel M."/>
            <person name="Jiao W.-B."/>
            <person name="Folz-Donahue K."/>
            <person name="Wang N."/>
            <person name="Rubio M."/>
            <person name="Liu C."/>
            <person name="Kukat C."/>
            <person name="Ruiz D."/>
            <person name="Huettel B."/>
            <person name="Schneeberger K."/>
        </authorList>
    </citation>
    <scope>NUCLEOTIDE SEQUENCE [LARGE SCALE GENOMIC DNA]</scope>
    <source>
        <strain evidence="2">cv. Rojo Pasion</strain>
    </source>
</reference>
<dbReference type="Proteomes" id="UP000507245">
    <property type="component" value="Unassembled WGS sequence"/>
</dbReference>